<dbReference type="Proteomes" id="UP000461234">
    <property type="component" value="Unassembled WGS sequence"/>
</dbReference>
<accession>A0A3A4H9R7</accession>
<reference evidence="2 5" key="2">
    <citation type="submission" date="2019-10" db="EMBL/GenBank/DDBJ databases">
        <title>Genetic environment of the oxa23 gene and comparative analysis of carbapenem resistant Acinetobacter baumannii isolates belonging to global clone 1, lineage 2 recovered in a burns hospital outbreak in 2012-2013.</title>
        <authorList>
            <person name="Douraghi M."/>
            <person name="Aris P."/>
            <person name="Kenyon J."/>
            <person name="Hamidian M."/>
        </authorList>
    </citation>
    <scope>NUCLEOTIDE SEQUENCE [LARGE SCALE GENOMIC DNA]</scope>
    <source>
        <strain evidence="2 5">ABS103</strain>
    </source>
</reference>
<feature type="transmembrane region" description="Helical" evidence="1">
    <location>
        <begin position="12"/>
        <end position="32"/>
    </location>
</feature>
<dbReference type="EMBL" id="WIOC01000029">
    <property type="protein sequence ID" value="MQR51037.1"/>
    <property type="molecule type" value="Genomic_DNA"/>
</dbReference>
<dbReference type="EMBL" id="RXLU01000073">
    <property type="protein sequence ID" value="RTQ76071.1"/>
    <property type="molecule type" value="Genomic_DNA"/>
</dbReference>
<protein>
    <submittedName>
        <fullName evidence="2">Uncharacterized protein</fullName>
    </submittedName>
</protein>
<evidence type="ECO:0000313" key="5">
    <source>
        <dbReference type="Proteomes" id="UP000461234"/>
    </source>
</evidence>
<proteinExistence type="predicted"/>
<sequence>MIFSSGFFNGRLYFSFRYVTFLYISSVISLSIRAEHLS</sequence>
<evidence type="ECO:0000256" key="1">
    <source>
        <dbReference type="SAM" id="Phobius"/>
    </source>
</evidence>
<keyword evidence="1" id="KW-0472">Membrane</keyword>
<keyword evidence="1" id="KW-1133">Transmembrane helix</keyword>
<evidence type="ECO:0000313" key="3">
    <source>
        <dbReference type="EMBL" id="RTQ76071.1"/>
    </source>
</evidence>
<evidence type="ECO:0000313" key="4">
    <source>
        <dbReference type="Proteomes" id="UP000268239"/>
    </source>
</evidence>
<keyword evidence="1" id="KW-0812">Transmembrane</keyword>
<name>A0A3A4H9R7_ACIBA</name>
<organism evidence="2 5">
    <name type="scientific">Acinetobacter baumannii</name>
    <dbReference type="NCBI Taxonomy" id="470"/>
    <lineage>
        <taxon>Bacteria</taxon>
        <taxon>Pseudomonadati</taxon>
        <taxon>Pseudomonadota</taxon>
        <taxon>Gammaproteobacteria</taxon>
        <taxon>Moraxellales</taxon>
        <taxon>Moraxellaceae</taxon>
        <taxon>Acinetobacter</taxon>
        <taxon>Acinetobacter calcoaceticus/baumannii complex</taxon>
    </lineage>
</organism>
<reference evidence="3 4" key="1">
    <citation type="submission" date="2018-12" db="EMBL/GenBank/DDBJ databases">
        <title>Draft Genome Sequences Human Pathogenic Acinetobacter baumannii Strains.</title>
        <authorList>
            <person name="Madhi M."/>
            <person name="Ronco T."/>
            <person name="Olsen R.H."/>
            <person name="Hassani A."/>
        </authorList>
    </citation>
    <scope>NUCLEOTIDE SEQUENCE [LARGE SCALE GENOMIC DNA]</scope>
    <source>
        <strain evidence="3 4">AB3</strain>
    </source>
</reference>
<comment type="caution">
    <text evidence="2">The sequence shown here is derived from an EMBL/GenBank/DDBJ whole genome shotgun (WGS) entry which is preliminary data.</text>
</comment>
<evidence type="ECO:0000313" key="2">
    <source>
        <dbReference type="EMBL" id="MQR51037.1"/>
    </source>
</evidence>
<dbReference type="AlphaFoldDB" id="A0A3A4H9R7"/>
<dbReference type="Proteomes" id="UP000268239">
    <property type="component" value="Unassembled WGS sequence"/>
</dbReference>
<gene>
    <name evidence="3" type="ORF">EJ062_12760</name>
    <name evidence="2" type="ORF">F2P40_17210</name>
</gene>